<feature type="transmembrane region" description="Helical" evidence="1">
    <location>
        <begin position="42"/>
        <end position="60"/>
    </location>
</feature>
<sequence>MDTYGSRRNYSWAVFLVLVGILLLLNTTGAIGWGIWQYIVRFWPVFIVLIGIKIILGESLLAKALEIFFTILLTVVVFGVAYIQYTSKGIDFLPQSVNDWILQGGSGVFNLTKDNVQSELSVAIDEYEDLTERNLVIQMGAGSMKIVEDGEIQKYLHIKQDHPRIYEDSVIEQSERDGVLDLKFITASPKNFNLFPNESSYDISIGQLGLPTTLDIDIGAGSGELELEQLPVRDFYTKVGAGKFSATFSKFSIPTGDIFFNIGTGQMTLYIPERVGYMFEYDLGVGKINVEGRDISDFSTGRGKYTSSNYKDVDTKINMIVNVGVGSFTIKTD</sequence>
<keyword evidence="1" id="KW-1133">Transmembrane helix</keyword>
<organism evidence="3 4">
    <name type="scientific">candidate division WS6 bacterium GW2011_GWE1_34_7</name>
    <dbReference type="NCBI Taxonomy" id="1619093"/>
    <lineage>
        <taxon>Bacteria</taxon>
        <taxon>Candidatus Dojkabacteria</taxon>
    </lineage>
</organism>
<feature type="domain" description="LiaI-LiaF-like transmembrane region" evidence="2">
    <location>
        <begin position="12"/>
        <end position="55"/>
    </location>
</feature>
<dbReference type="Pfam" id="PF18917">
    <property type="entry name" value="LiaI-LiaF-like_TM1"/>
    <property type="match status" value="1"/>
</dbReference>
<name>A0A0G0B7G7_9BACT</name>
<protein>
    <recommendedName>
        <fullName evidence="2">LiaI-LiaF-like transmembrane region domain-containing protein</fullName>
    </recommendedName>
</protein>
<evidence type="ECO:0000256" key="1">
    <source>
        <dbReference type="SAM" id="Phobius"/>
    </source>
</evidence>
<dbReference type="AlphaFoldDB" id="A0A0G0B7G7"/>
<evidence type="ECO:0000313" key="3">
    <source>
        <dbReference type="EMBL" id="KKP65333.1"/>
    </source>
</evidence>
<proteinExistence type="predicted"/>
<dbReference type="Proteomes" id="UP000033866">
    <property type="component" value="Unassembled WGS sequence"/>
</dbReference>
<evidence type="ECO:0000313" key="4">
    <source>
        <dbReference type="Proteomes" id="UP000033866"/>
    </source>
</evidence>
<feature type="transmembrane region" description="Helical" evidence="1">
    <location>
        <begin position="12"/>
        <end position="36"/>
    </location>
</feature>
<comment type="caution">
    <text evidence="3">The sequence shown here is derived from an EMBL/GenBank/DDBJ whole genome shotgun (WGS) entry which is preliminary data.</text>
</comment>
<keyword evidence="1" id="KW-0472">Membrane</keyword>
<evidence type="ECO:0000259" key="2">
    <source>
        <dbReference type="Pfam" id="PF18917"/>
    </source>
</evidence>
<accession>A0A0G0B7G7</accession>
<dbReference type="InterPro" id="IPR043726">
    <property type="entry name" value="LiaI-LiaF-like_TM1"/>
</dbReference>
<gene>
    <name evidence="3" type="ORF">UR61_C0026G0006</name>
</gene>
<feature type="transmembrane region" description="Helical" evidence="1">
    <location>
        <begin position="67"/>
        <end position="85"/>
    </location>
</feature>
<dbReference type="EMBL" id="LBPV01000026">
    <property type="protein sequence ID" value="KKP65333.1"/>
    <property type="molecule type" value="Genomic_DNA"/>
</dbReference>
<keyword evidence="1" id="KW-0812">Transmembrane</keyword>
<reference evidence="3 4" key="1">
    <citation type="journal article" date="2015" name="Nature">
        <title>rRNA introns, odd ribosomes, and small enigmatic genomes across a large radiation of phyla.</title>
        <authorList>
            <person name="Brown C.T."/>
            <person name="Hug L.A."/>
            <person name="Thomas B.C."/>
            <person name="Sharon I."/>
            <person name="Castelle C.J."/>
            <person name="Singh A."/>
            <person name="Wilkins M.J."/>
            <person name="Williams K.H."/>
            <person name="Banfield J.F."/>
        </authorList>
    </citation>
    <scope>NUCLEOTIDE SEQUENCE [LARGE SCALE GENOMIC DNA]</scope>
</reference>